<evidence type="ECO:0000313" key="3">
    <source>
        <dbReference type="EMBL" id="SVC02436.1"/>
    </source>
</evidence>
<evidence type="ECO:0000256" key="1">
    <source>
        <dbReference type="ARBA" id="ARBA00006484"/>
    </source>
</evidence>
<keyword evidence="2" id="KW-0560">Oxidoreductase</keyword>
<gene>
    <name evidence="3" type="ORF">METZ01_LOCUS255290</name>
</gene>
<organism evidence="3">
    <name type="scientific">marine metagenome</name>
    <dbReference type="NCBI Taxonomy" id="408172"/>
    <lineage>
        <taxon>unclassified sequences</taxon>
        <taxon>metagenomes</taxon>
        <taxon>ecological metagenomes</taxon>
    </lineage>
</organism>
<proteinExistence type="inferred from homology"/>
<dbReference type="PANTHER" id="PTHR43669:SF14">
    <property type="entry name" value="OXIDOREDUCTASE"/>
    <property type="match status" value="1"/>
</dbReference>
<reference evidence="3" key="1">
    <citation type="submission" date="2018-05" db="EMBL/GenBank/DDBJ databases">
        <authorList>
            <person name="Lanie J.A."/>
            <person name="Ng W.-L."/>
            <person name="Kazmierczak K.M."/>
            <person name="Andrzejewski T.M."/>
            <person name="Davidsen T.M."/>
            <person name="Wayne K.J."/>
            <person name="Tettelin H."/>
            <person name="Glass J.I."/>
            <person name="Rusch D."/>
            <person name="Podicherti R."/>
            <person name="Tsui H.-C.T."/>
            <person name="Winkler M.E."/>
        </authorList>
    </citation>
    <scope>NUCLEOTIDE SEQUENCE</scope>
</reference>
<dbReference type="PRINTS" id="PR00081">
    <property type="entry name" value="GDHRDH"/>
</dbReference>
<evidence type="ECO:0000256" key="2">
    <source>
        <dbReference type="ARBA" id="ARBA00023002"/>
    </source>
</evidence>
<dbReference type="GO" id="GO:0016491">
    <property type="term" value="F:oxidoreductase activity"/>
    <property type="evidence" value="ECO:0007669"/>
    <property type="project" value="UniProtKB-KW"/>
</dbReference>
<dbReference type="EMBL" id="UINC01069225">
    <property type="protein sequence ID" value="SVC02436.1"/>
    <property type="molecule type" value="Genomic_DNA"/>
</dbReference>
<dbReference type="SUPFAM" id="SSF51735">
    <property type="entry name" value="NAD(P)-binding Rossmann-fold domains"/>
    <property type="match status" value="1"/>
</dbReference>
<dbReference type="AlphaFoldDB" id="A0A382IS67"/>
<dbReference type="Pfam" id="PF00106">
    <property type="entry name" value="adh_short"/>
    <property type="match status" value="1"/>
</dbReference>
<protein>
    <recommendedName>
        <fullName evidence="4">SDR family NAD(P)-dependent oxidoreductase</fullName>
    </recommendedName>
</protein>
<name>A0A382IS67_9ZZZZ</name>
<feature type="non-terminal residue" evidence="3">
    <location>
        <position position="178"/>
    </location>
</feature>
<comment type="similarity">
    <text evidence="1">Belongs to the short-chain dehydrogenases/reductases (SDR) family.</text>
</comment>
<accession>A0A382IS67</accession>
<dbReference type="PANTHER" id="PTHR43669">
    <property type="entry name" value="5-KETO-D-GLUCONATE 5-REDUCTASE"/>
    <property type="match status" value="1"/>
</dbReference>
<dbReference type="InterPro" id="IPR002347">
    <property type="entry name" value="SDR_fam"/>
</dbReference>
<sequence length="178" mass="19354">VIEEPVEKWFRLEGKTAVVTGAVGILGKSFCRGLSSVGADVAVIDLDEDSCQNFANELRQEYGTNAMGVACDITSPEEVGQMVEEVVGTLGKINVLHNNAAAKSKDLTEYFTSFEDYSYREWQEMMRVNVDGMFLVAQAVGKQMLSQGQGGSIVQTASVYGVVAPDQRIYEGSEYMGV</sequence>
<feature type="non-terminal residue" evidence="3">
    <location>
        <position position="1"/>
    </location>
</feature>
<dbReference type="Gene3D" id="3.40.50.720">
    <property type="entry name" value="NAD(P)-binding Rossmann-like Domain"/>
    <property type="match status" value="1"/>
</dbReference>
<evidence type="ECO:0008006" key="4">
    <source>
        <dbReference type="Google" id="ProtNLM"/>
    </source>
</evidence>
<dbReference type="InterPro" id="IPR036291">
    <property type="entry name" value="NAD(P)-bd_dom_sf"/>
</dbReference>